<dbReference type="Proteomes" id="UP000275408">
    <property type="component" value="Unassembled WGS sequence"/>
</dbReference>
<protein>
    <submittedName>
        <fullName evidence="1">Uncharacterized protein</fullName>
    </submittedName>
</protein>
<gene>
    <name evidence="1" type="ORF">pdam_00016783</name>
</gene>
<proteinExistence type="predicted"/>
<comment type="caution">
    <text evidence="1">The sequence shown here is derived from an EMBL/GenBank/DDBJ whole genome shotgun (WGS) entry which is preliminary data.</text>
</comment>
<evidence type="ECO:0000313" key="1">
    <source>
        <dbReference type="EMBL" id="RMX38474.1"/>
    </source>
</evidence>
<keyword evidence="2" id="KW-1185">Reference proteome</keyword>
<evidence type="ECO:0000313" key="2">
    <source>
        <dbReference type="Proteomes" id="UP000275408"/>
    </source>
</evidence>
<reference evidence="1 2" key="1">
    <citation type="journal article" date="2018" name="Sci. Rep.">
        <title>Comparative analysis of the Pocillopora damicornis genome highlights role of immune system in coral evolution.</title>
        <authorList>
            <person name="Cunning R."/>
            <person name="Bay R.A."/>
            <person name="Gillette P."/>
            <person name="Baker A.C."/>
            <person name="Traylor-Knowles N."/>
        </authorList>
    </citation>
    <scope>NUCLEOTIDE SEQUENCE [LARGE SCALE GENOMIC DNA]</scope>
    <source>
        <strain evidence="1">RSMAS</strain>
        <tissue evidence="1">Whole animal</tissue>
    </source>
</reference>
<dbReference type="STRING" id="46731.A0A3M6TB38"/>
<organism evidence="1 2">
    <name type="scientific">Pocillopora damicornis</name>
    <name type="common">Cauliflower coral</name>
    <name type="synonym">Millepora damicornis</name>
    <dbReference type="NCBI Taxonomy" id="46731"/>
    <lineage>
        <taxon>Eukaryota</taxon>
        <taxon>Metazoa</taxon>
        <taxon>Cnidaria</taxon>
        <taxon>Anthozoa</taxon>
        <taxon>Hexacorallia</taxon>
        <taxon>Scleractinia</taxon>
        <taxon>Astrocoeniina</taxon>
        <taxon>Pocilloporidae</taxon>
        <taxon>Pocillopora</taxon>
    </lineage>
</organism>
<dbReference type="EMBL" id="RCHS01003996">
    <property type="protein sequence ID" value="RMX38474.1"/>
    <property type="molecule type" value="Genomic_DNA"/>
</dbReference>
<accession>A0A3M6TB38</accession>
<feature type="non-terminal residue" evidence="1">
    <location>
        <position position="1"/>
    </location>
</feature>
<name>A0A3M6TB38_POCDA</name>
<dbReference type="AlphaFoldDB" id="A0A3M6TB38"/>
<sequence length="362" mass="41116">IIKTRDKKLSRVASLGRYLLEVPRDTELCQHDSCCYKLAAITRITNHGLTTIMPERSGKGQQTDRPWLSVDLKRLVQKRQKAFAPVDTLLFKLLRNKVKEKDVGRFIITTKTRCLATGGGKSNKSVAIEVMHGRILAPFWYVEIFQRHHGLGCYSQVWCNKDPRHSGSCPSVVKRQQIQAELVKVQGTLGRLSKETKRGHCIEANGNSIETIKSAKVLGVTIRGNLKWNDHIDNITVKASQRIYLLKQIKRAGIDRISLIHFNCACNRSVLEYTPSSFSFWLTSPLASYRKALEDANLKTLFDGRESLCIKESDGQHKLADLLPARNNASQYNPRNKRMFAMPGIKTKRFHNSFIMHCVAKE</sequence>